<keyword evidence="3" id="KW-1185">Reference proteome</keyword>
<evidence type="ECO:0000313" key="3">
    <source>
        <dbReference type="Proteomes" id="UP000037600"/>
    </source>
</evidence>
<protein>
    <recommendedName>
        <fullName evidence="4">Pili assembly chaperone N-terminal domain-containing protein</fullName>
    </recommendedName>
</protein>
<sequence>MLLKFLFSSFIFCLSITNYCYAQPKMHLTEHRILLTEANPKYDYQFYNQGTSAAECTTQFIDFNVTANGQLRSVKNGNGPTTSAKALLRASPKRIRLEPNQAQKIKVIARNLRRQPNAEWVSYLSLRCKNLVKATDQKMQITPNFVFNIPVIVRKGQLGAKVHFSDVDILEQNNQQTIQFNLNREGNRSLYGRIDVLDESDNILTFVKGLSIYQQTQSLPKSLTLKNKASGKLKLRFVESEKFGNASASWTQP</sequence>
<evidence type="ECO:0000256" key="1">
    <source>
        <dbReference type="SAM" id="SignalP"/>
    </source>
</evidence>
<keyword evidence="1" id="KW-0732">Signal</keyword>
<accession>A0A0J8GUW6</accession>
<dbReference type="AlphaFoldDB" id="A0A0J8GUW6"/>
<organism evidence="2 3">
    <name type="scientific">Catenovulum maritimum</name>
    <dbReference type="NCBI Taxonomy" id="1513271"/>
    <lineage>
        <taxon>Bacteria</taxon>
        <taxon>Pseudomonadati</taxon>
        <taxon>Pseudomonadota</taxon>
        <taxon>Gammaproteobacteria</taxon>
        <taxon>Alteromonadales</taxon>
        <taxon>Alteromonadaceae</taxon>
        <taxon>Catenovulum</taxon>
    </lineage>
</organism>
<dbReference type="Proteomes" id="UP000037600">
    <property type="component" value="Unassembled WGS sequence"/>
</dbReference>
<proteinExistence type="predicted"/>
<feature type="signal peptide" evidence="1">
    <location>
        <begin position="1"/>
        <end position="22"/>
    </location>
</feature>
<gene>
    <name evidence="2" type="ORF">XM47_03295</name>
</gene>
<dbReference type="EMBL" id="LAZL01000003">
    <property type="protein sequence ID" value="KMT66570.1"/>
    <property type="molecule type" value="Genomic_DNA"/>
</dbReference>
<dbReference type="SUPFAM" id="SSF49354">
    <property type="entry name" value="PapD-like"/>
    <property type="match status" value="1"/>
</dbReference>
<name>A0A0J8GUW6_9ALTE</name>
<dbReference type="InterPro" id="IPR008962">
    <property type="entry name" value="PapD-like_sf"/>
</dbReference>
<feature type="chain" id="PRO_5005298583" description="Pili assembly chaperone N-terminal domain-containing protein" evidence="1">
    <location>
        <begin position="23"/>
        <end position="253"/>
    </location>
</feature>
<evidence type="ECO:0008006" key="4">
    <source>
        <dbReference type="Google" id="ProtNLM"/>
    </source>
</evidence>
<comment type="caution">
    <text evidence="2">The sequence shown here is derived from an EMBL/GenBank/DDBJ whole genome shotgun (WGS) entry which is preliminary data.</text>
</comment>
<evidence type="ECO:0000313" key="2">
    <source>
        <dbReference type="EMBL" id="KMT66570.1"/>
    </source>
</evidence>
<reference evidence="2 3" key="1">
    <citation type="submission" date="2015-04" db="EMBL/GenBank/DDBJ databases">
        <title>Draft Genome Sequence of the Novel Agar-Digesting Marine Bacterium Q1.</title>
        <authorList>
            <person name="Li Y."/>
            <person name="Li D."/>
            <person name="Chen G."/>
            <person name="Du Z."/>
        </authorList>
    </citation>
    <scope>NUCLEOTIDE SEQUENCE [LARGE SCALE GENOMIC DNA]</scope>
    <source>
        <strain evidence="2 3">Q1</strain>
    </source>
</reference>
<dbReference type="STRING" id="1513271.XM47_03295"/>